<feature type="chain" id="PRO_5040147144" evidence="4">
    <location>
        <begin position="16"/>
        <end position="365"/>
    </location>
</feature>
<evidence type="ECO:0000256" key="2">
    <source>
        <dbReference type="ARBA" id="ARBA00023108"/>
    </source>
</evidence>
<dbReference type="GO" id="GO:0007623">
    <property type="term" value="P:circadian rhythm"/>
    <property type="evidence" value="ECO:0007669"/>
    <property type="project" value="UniProtKB-ARBA"/>
</dbReference>
<protein>
    <submittedName>
        <fullName evidence="5">Uncharacterized protein</fullName>
    </submittedName>
</protein>
<name>A0A9N9XB51_DIABA</name>
<dbReference type="GO" id="GO:0005615">
    <property type="term" value="C:extracellular space"/>
    <property type="evidence" value="ECO:0007669"/>
    <property type="project" value="TreeGrafter"/>
</dbReference>
<dbReference type="InterPro" id="IPR010562">
    <property type="entry name" value="Haemolymph_juvenile_hormone-bd"/>
</dbReference>
<keyword evidence="2" id="KW-0090">Biological rhythms</keyword>
<dbReference type="Pfam" id="PF06585">
    <property type="entry name" value="JHBP"/>
    <property type="match status" value="2"/>
</dbReference>
<dbReference type="OrthoDB" id="7419171at2759"/>
<keyword evidence="6" id="KW-1185">Reference proteome</keyword>
<gene>
    <name evidence="5" type="ORF">DIABBA_LOCUS5630</name>
</gene>
<evidence type="ECO:0000313" key="5">
    <source>
        <dbReference type="EMBL" id="CAG9832097.1"/>
    </source>
</evidence>
<feature type="signal peptide" evidence="4">
    <location>
        <begin position="1"/>
        <end position="15"/>
    </location>
</feature>
<dbReference type="InterPro" id="IPR038606">
    <property type="entry name" value="To_sf"/>
</dbReference>
<proteinExistence type="inferred from homology"/>
<evidence type="ECO:0000256" key="4">
    <source>
        <dbReference type="SAM" id="SignalP"/>
    </source>
</evidence>
<keyword evidence="1 4" id="KW-0732">Signal</keyword>
<dbReference type="AlphaFoldDB" id="A0A9N9XB51"/>
<dbReference type="Proteomes" id="UP001153709">
    <property type="component" value="Chromosome 3"/>
</dbReference>
<comment type="similarity">
    <text evidence="3">Belongs to the TO family.</text>
</comment>
<accession>A0A9N9XB51</accession>
<evidence type="ECO:0000256" key="3">
    <source>
        <dbReference type="ARBA" id="ARBA00060902"/>
    </source>
</evidence>
<dbReference type="PANTHER" id="PTHR11008:SF14">
    <property type="entry name" value="CIRCADIAN CLOCK-CONTROLLED PROTEIN-LIKE PROTEIN"/>
    <property type="match status" value="1"/>
</dbReference>
<dbReference type="Gene3D" id="3.15.10.30">
    <property type="entry name" value="Haemolymph juvenile hormone binding protein"/>
    <property type="match status" value="2"/>
</dbReference>
<evidence type="ECO:0000313" key="6">
    <source>
        <dbReference type="Proteomes" id="UP001153709"/>
    </source>
</evidence>
<organism evidence="5 6">
    <name type="scientific">Diabrotica balteata</name>
    <name type="common">Banded cucumber beetle</name>
    <dbReference type="NCBI Taxonomy" id="107213"/>
    <lineage>
        <taxon>Eukaryota</taxon>
        <taxon>Metazoa</taxon>
        <taxon>Ecdysozoa</taxon>
        <taxon>Arthropoda</taxon>
        <taxon>Hexapoda</taxon>
        <taxon>Insecta</taxon>
        <taxon>Pterygota</taxon>
        <taxon>Neoptera</taxon>
        <taxon>Endopterygota</taxon>
        <taxon>Coleoptera</taxon>
        <taxon>Polyphaga</taxon>
        <taxon>Cucujiformia</taxon>
        <taxon>Chrysomeloidea</taxon>
        <taxon>Chrysomelidae</taxon>
        <taxon>Galerucinae</taxon>
        <taxon>Diabroticina</taxon>
        <taxon>Diabroticites</taxon>
        <taxon>Diabrotica</taxon>
    </lineage>
</organism>
<reference evidence="5" key="1">
    <citation type="submission" date="2022-01" db="EMBL/GenBank/DDBJ databases">
        <authorList>
            <person name="King R."/>
        </authorList>
    </citation>
    <scope>NUCLEOTIDE SEQUENCE</scope>
</reference>
<dbReference type="PANTHER" id="PTHR11008">
    <property type="entry name" value="PROTEIN TAKEOUT-LIKE PROTEIN"/>
    <property type="match status" value="1"/>
</dbReference>
<sequence length="365" mass="40970">MKWLFILSCIVFVESAKNLPSFVEVCPRDNKGAAECLKRNVESLKPRLAKGIPELFVPPLGPLILPSAEIASSKSFSSTLKDVSIYHLDNVIIHDLFMNFDTQSFGVDASFPSIGVEGDYKMNGKLLVLELNSEGKTRGNMTSFVEVCPRDNKEASECLARNVKNLTPMLGKGIPELFIPPLAPLFLQSAQIASSPSFTCSIKNAKVYHLDNWIINNVFINFDTKSWGADVTFPVLEVESDYKMNGKILVLELNSEGKSRGNMTEVKTNIFVSFDVVTRNGKEHLHITDTKIKMDIGKCGFEFDDLFKGNEDLTQRANQILNENYQVLLEEFSPVFEKIIATLTENVVESIYKKYPFDVLYPKKN</sequence>
<dbReference type="EMBL" id="OU898278">
    <property type="protein sequence ID" value="CAG9832097.1"/>
    <property type="molecule type" value="Genomic_DNA"/>
</dbReference>
<dbReference type="FunFam" id="3.15.10.30:FF:000001">
    <property type="entry name" value="Takeout-like protein 1"/>
    <property type="match status" value="1"/>
</dbReference>
<dbReference type="SMART" id="SM00700">
    <property type="entry name" value="JHBP"/>
    <property type="match status" value="1"/>
</dbReference>
<evidence type="ECO:0000256" key="1">
    <source>
        <dbReference type="ARBA" id="ARBA00022729"/>
    </source>
</evidence>